<dbReference type="OrthoDB" id="5804279at2759"/>
<evidence type="ECO:0000313" key="5">
    <source>
        <dbReference type="RefSeq" id="XP_052124608.1"/>
    </source>
</evidence>
<evidence type="ECO:0000259" key="2">
    <source>
        <dbReference type="Pfam" id="PF05303"/>
    </source>
</evidence>
<dbReference type="Proteomes" id="UP000504606">
    <property type="component" value="Unplaced"/>
</dbReference>
<name>A0A9C6X0B0_FRAOC</name>
<proteinExistence type="inferred from homology"/>
<dbReference type="SUPFAM" id="SSF103107">
    <property type="entry name" value="Hypothetical protein c14orf129, hspc210"/>
    <property type="match status" value="1"/>
</dbReference>
<sequence>MEEERILEKEQWKAEVSAVIHDIKNHVLQASISSLDATDDCIYFNITTLEGTDFCIQMSKSGFVIAGNHHNISNIQSDEFFETPYSLLDKISPKYRESFAQQLIDSLTALTK</sequence>
<organism evidence="3 5">
    <name type="scientific">Frankliniella occidentalis</name>
    <name type="common">Western flower thrips</name>
    <name type="synonym">Euthrips occidentalis</name>
    <dbReference type="NCBI Taxonomy" id="133901"/>
    <lineage>
        <taxon>Eukaryota</taxon>
        <taxon>Metazoa</taxon>
        <taxon>Ecdysozoa</taxon>
        <taxon>Arthropoda</taxon>
        <taxon>Hexapoda</taxon>
        <taxon>Insecta</taxon>
        <taxon>Pterygota</taxon>
        <taxon>Neoptera</taxon>
        <taxon>Paraneoptera</taxon>
        <taxon>Thysanoptera</taxon>
        <taxon>Terebrantia</taxon>
        <taxon>Thripoidea</taxon>
        <taxon>Thripidae</taxon>
        <taxon>Frankliniella</taxon>
    </lineage>
</organism>
<keyword evidence="3" id="KW-1185">Reference proteome</keyword>
<dbReference type="RefSeq" id="XP_052124607.1">
    <property type="nucleotide sequence ID" value="XM_052268647.1"/>
</dbReference>
<dbReference type="RefSeq" id="XP_052124608.1">
    <property type="nucleotide sequence ID" value="XM_052268648.1"/>
</dbReference>
<dbReference type="InterPro" id="IPR023231">
    <property type="entry name" value="GSKIP_dom_sf"/>
</dbReference>
<dbReference type="PANTHER" id="PTHR12490">
    <property type="entry name" value="GSK3B-INTERACTING PROTEIN"/>
    <property type="match status" value="1"/>
</dbReference>
<feature type="domain" description="GSKIP" evidence="2">
    <location>
        <begin position="13"/>
        <end position="109"/>
    </location>
</feature>
<reference evidence="4 5" key="1">
    <citation type="submission" date="2025-04" db="UniProtKB">
        <authorList>
            <consortium name="RefSeq"/>
        </authorList>
    </citation>
    <scope>IDENTIFICATION</scope>
    <source>
        <tissue evidence="4 5">Whole organism</tissue>
    </source>
</reference>
<dbReference type="InterPro" id="IPR037395">
    <property type="entry name" value="GSKIP"/>
</dbReference>
<gene>
    <name evidence="4 5 6" type="primary">LOC127749644</name>
</gene>
<dbReference type="GO" id="GO:0005737">
    <property type="term" value="C:cytoplasm"/>
    <property type="evidence" value="ECO:0007669"/>
    <property type="project" value="TreeGrafter"/>
</dbReference>
<evidence type="ECO:0000313" key="3">
    <source>
        <dbReference type="Proteomes" id="UP000504606"/>
    </source>
</evidence>
<dbReference type="Pfam" id="PF05303">
    <property type="entry name" value="GSKIP_dom"/>
    <property type="match status" value="1"/>
</dbReference>
<dbReference type="Gene3D" id="3.30.2280.10">
    <property type="entry name" value="Hypothetical protein (hspc210)"/>
    <property type="match status" value="1"/>
</dbReference>
<dbReference type="GO" id="GO:0051018">
    <property type="term" value="F:protein kinase A binding"/>
    <property type="evidence" value="ECO:0007669"/>
    <property type="project" value="TreeGrafter"/>
</dbReference>
<dbReference type="GO" id="GO:0060828">
    <property type="term" value="P:regulation of canonical Wnt signaling pathway"/>
    <property type="evidence" value="ECO:0007669"/>
    <property type="project" value="InterPro"/>
</dbReference>
<dbReference type="GO" id="GO:0019207">
    <property type="term" value="F:kinase regulator activity"/>
    <property type="evidence" value="ECO:0007669"/>
    <property type="project" value="TreeGrafter"/>
</dbReference>
<dbReference type="RefSeq" id="XP_052124609.1">
    <property type="nucleotide sequence ID" value="XM_052268649.1"/>
</dbReference>
<dbReference type="PANTHER" id="PTHR12490:SF4">
    <property type="entry name" value="GSK3B-INTERACTING PROTEIN"/>
    <property type="match status" value="1"/>
</dbReference>
<evidence type="ECO:0000313" key="6">
    <source>
        <dbReference type="RefSeq" id="XP_052124609.1"/>
    </source>
</evidence>
<dbReference type="KEGG" id="foc:127749644"/>
<evidence type="ECO:0000256" key="1">
    <source>
        <dbReference type="ARBA" id="ARBA00009571"/>
    </source>
</evidence>
<dbReference type="GeneID" id="127749644"/>
<dbReference type="AlphaFoldDB" id="A0A9C6X0B0"/>
<protein>
    <submittedName>
        <fullName evidence="4 5">GSK3-beta interaction protein</fullName>
    </submittedName>
</protein>
<dbReference type="InterPro" id="IPR007967">
    <property type="entry name" value="GSKIP_dom"/>
</dbReference>
<comment type="similarity">
    <text evidence="1">Belongs to the GSKIP family.</text>
</comment>
<accession>A0A9C6X0B0</accession>
<evidence type="ECO:0000313" key="4">
    <source>
        <dbReference type="RefSeq" id="XP_052124607.1"/>
    </source>
</evidence>